<evidence type="ECO:0000256" key="1">
    <source>
        <dbReference type="ARBA" id="ARBA00022833"/>
    </source>
</evidence>
<protein>
    <submittedName>
        <fullName evidence="3">PIG-L family deacetylase</fullName>
    </submittedName>
</protein>
<organism evidence="3 4">
    <name type="scientific">Peterkaempfera bronchialis</name>
    <dbReference type="NCBI Taxonomy" id="2126346"/>
    <lineage>
        <taxon>Bacteria</taxon>
        <taxon>Bacillati</taxon>
        <taxon>Actinomycetota</taxon>
        <taxon>Actinomycetes</taxon>
        <taxon>Kitasatosporales</taxon>
        <taxon>Streptomycetaceae</taxon>
        <taxon>Peterkaempfera</taxon>
    </lineage>
</organism>
<evidence type="ECO:0000313" key="3">
    <source>
        <dbReference type="EMBL" id="AXI78753.1"/>
    </source>
</evidence>
<sequence>MAASGRLSTGIPRRAVLWVTGALALPTVGGSVAHPPGGGPAPLPSGPGATPFAHRPAGAATTLQIVAHPDDDLYFMNPDIQQSIADGAQVVTVYVTAGDASGANRVPGRPRPRRDQHAYSAARHQGLRQAYALMAGARLFAPWQRSVLTLPDGHRAEVDQLADQPGVTLVFLNLAMYSDPMTPHSITLRDLWHRPGTVVRTRVATGSPVTTPQTYTRDELIGTLVLVLDHYRPALVRTMDPDPDEQVHDATHARAADQPGYSDHADHTAAGLFTWAALARWGADGGLATGYRGYYNHRWPSGLSPQARAAKRTWLDAYGGDPGWTCGDPSGCGDYEVGHGGSDVNRWPWSTTYRWAGPQPWAAFDTDGRLTVFAVRGCRLVMWREEAPGSGRFPPPADLGGAPLAPSVGAVLQPDGCWLVFAERFSGLDADNDGDTRETVLLEQRAPDGPFHAWRGLGNPRPQPVRGRRTGPPTAVRTPDGRVHLLVRNADKGLSTRVRSPGGSWGGWTELGGAEVQEGLAAVVDPGGLLQLFAAGRDGVHHWAQQSPGGPVRASGPTGLPAPGTPPAAALAPDGTVRVAYRLPLTAEFAVYAWDGGPARREDPGLSPGGHGPVALVPAADGLLLAARNRGGGLGAALLRPGTETAARWQSLGGVLASHPAAATDPWGRSVLVCFGLDGRLRISRAAGPRADRFGRWEPVER</sequence>
<keyword evidence="1" id="KW-0862">Zinc</keyword>
<proteinExistence type="predicted"/>
<dbReference type="SUPFAM" id="SSF89372">
    <property type="entry name" value="Fucose-specific lectin"/>
    <property type="match status" value="1"/>
</dbReference>
<dbReference type="Proteomes" id="UP000249340">
    <property type="component" value="Chromosome"/>
</dbReference>
<dbReference type="PANTHER" id="PTHR12993">
    <property type="entry name" value="N-ACETYLGLUCOSAMINYL-PHOSPHATIDYLINOSITOL DE-N-ACETYLASE-RELATED"/>
    <property type="match status" value="1"/>
</dbReference>
<evidence type="ECO:0000313" key="4">
    <source>
        <dbReference type="Proteomes" id="UP000249340"/>
    </source>
</evidence>
<accession>A0A345SYE8</accession>
<dbReference type="RefSeq" id="WP_114914395.1">
    <property type="nucleotide sequence ID" value="NZ_CP031264.1"/>
</dbReference>
<dbReference type="SUPFAM" id="SSF102588">
    <property type="entry name" value="LmbE-like"/>
    <property type="match status" value="1"/>
</dbReference>
<feature type="region of interest" description="Disordered" evidence="2">
    <location>
        <begin position="541"/>
        <end position="568"/>
    </location>
</feature>
<dbReference type="OrthoDB" id="6064917at2"/>
<dbReference type="GO" id="GO:0016811">
    <property type="term" value="F:hydrolase activity, acting on carbon-nitrogen (but not peptide) bonds, in linear amides"/>
    <property type="evidence" value="ECO:0007669"/>
    <property type="project" value="TreeGrafter"/>
</dbReference>
<dbReference type="KEGG" id="stri:C7M71_016320"/>
<dbReference type="InterPro" id="IPR003737">
    <property type="entry name" value="GlcNAc_PI_deacetylase-related"/>
</dbReference>
<reference evidence="4" key="1">
    <citation type="submission" date="2018-07" db="EMBL/GenBank/DDBJ databases">
        <title>Streptacidiphilus bronchialis DSM 106435 chromosome.</title>
        <authorList>
            <person name="Batra D."/>
            <person name="Gulvik C.A."/>
        </authorList>
    </citation>
    <scope>NUCLEOTIDE SEQUENCE [LARGE SCALE GENOMIC DNA]</scope>
    <source>
        <strain evidence="4">DSM 106435</strain>
    </source>
</reference>
<feature type="compositionally biased region" description="Low complexity" evidence="2">
    <location>
        <begin position="556"/>
        <end position="568"/>
    </location>
</feature>
<dbReference type="Gene3D" id="2.120.10.70">
    <property type="entry name" value="Fucose-specific lectin"/>
    <property type="match status" value="1"/>
</dbReference>
<dbReference type="InterPro" id="IPR024078">
    <property type="entry name" value="LmbE-like_dom_sf"/>
</dbReference>
<feature type="region of interest" description="Disordered" evidence="2">
    <location>
        <begin position="451"/>
        <end position="479"/>
    </location>
</feature>
<dbReference type="Gene3D" id="3.40.50.10320">
    <property type="entry name" value="LmbE-like"/>
    <property type="match status" value="1"/>
</dbReference>
<name>A0A345SYE8_9ACTN</name>
<dbReference type="AlphaFoldDB" id="A0A345SYE8"/>
<dbReference type="PANTHER" id="PTHR12993:SF11">
    <property type="entry name" value="N-ACETYLGLUCOSAMINYL-PHOSPHATIDYLINOSITOL DE-N-ACETYLASE"/>
    <property type="match status" value="1"/>
</dbReference>
<dbReference type="Pfam" id="PF02585">
    <property type="entry name" value="PIG-L"/>
    <property type="match status" value="1"/>
</dbReference>
<gene>
    <name evidence="3" type="ORF">C7M71_016320</name>
</gene>
<evidence type="ECO:0000256" key="2">
    <source>
        <dbReference type="SAM" id="MobiDB-lite"/>
    </source>
</evidence>
<dbReference type="EMBL" id="CP031264">
    <property type="protein sequence ID" value="AXI78753.1"/>
    <property type="molecule type" value="Genomic_DNA"/>
</dbReference>
<dbReference type="GO" id="GO:0016137">
    <property type="term" value="P:glycoside metabolic process"/>
    <property type="evidence" value="ECO:0007669"/>
    <property type="project" value="UniProtKB-ARBA"/>
</dbReference>
<keyword evidence="4" id="KW-1185">Reference proteome</keyword>